<comment type="caution">
    <text evidence="4">The sequence shown here is derived from an EMBL/GenBank/DDBJ whole genome shotgun (WGS) entry which is preliminary data.</text>
</comment>
<dbReference type="PANTHER" id="PTHR43877">
    <property type="entry name" value="AMINOALKYLPHOSPHONATE N-ACETYLTRANSFERASE-RELATED-RELATED"/>
    <property type="match status" value="1"/>
</dbReference>
<dbReference type="EC" id="2.3.1.267" evidence="4"/>
<keyword evidence="5" id="KW-1185">Reference proteome</keyword>
<reference evidence="4 5" key="1">
    <citation type="submission" date="2020-08" db="EMBL/GenBank/DDBJ databases">
        <title>Genomic Encyclopedia of Type Strains, Phase IV (KMG-IV): sequencing the most valuable type-strain genomes for metagenomic binning, comparative biology and taxonomic classification.</title>
        <authorList>
            <person name="Goeker M."/>
        </authorList>
    </citation>
    <scope>NUCLEOTIDE SEQUENCE [LARGE SCALE GENOMIC DNA]</scope>
    <source>
        <strain evidence="4 5">DSM 29007</strain>
    </source>
</reference>
<dbReference type="SUPFAM" id="SSF55729">
    <property type="entry name" value="Acyl-CoA N-acyltransferases (Nat)"/>
    <property type="match status" value="1"/>
</dbReference>
<evidence type="ECO:0000313" key="4">
    <source>
        <dbReference type="EMBL" id="MBB6068555.1"/>
    </source>
</evidence>
<dbReference type="Proteomes" id="UP000582837">
    <property type="component" value="Unassembled WGS sequence"/>
</dbReference>
<dbReference type="InterPro" id="IPR006464">
    <property type="entry name" value="AcTrfase_RimI/Ard1"/>
</dbReference>
<dbReference type="InterPro" id="IPR016181">
    <property type="entry name" value="Acyl_CoA_acyltransferase"/>
</dbReference>
<keyword evidence="1 4" id="KW-0808">Transferase</keyword>
<protein>
    <submittedName>
        <fullName evidence="4">Ribosomal-protein-alanine N-acetyltransferase</fullName>
        <ecNumber evidence="4">2.3.1.267</ecNumber>
    </submittedName>
</protein>
<dbReference type="AlphaFoldDB" id="A0A841GV54"/>
<dbReference type="CDD" id="cd04301">
    <property type="entry name" value="NAT_SF"/>
    <property type="match status" value="1"/>
</dbReference>
<dbReference type="RefSeq" id="WP_170030741.1">
    <property type="nucleotide sequence ID" value="NZ_JABDTL010000001.1"/>
</dbReference>
<evidence type="ECO:0000313" key="5">
    <source>
        <dbReference type="Proteomes" id="UP000582837"/>
    </source>
</evidence>
<evidence type="ECO:0000259" key="3">
    <source>
        <dbReference type="PROSITE" id="PS51186"/>
    </source>
</evidence>
<evidence type="ECO:0000256" key="1">
    <source>
        <dbReference type="ARBA" id="ARBA00022679"/>
    </source>
</evidence>
<dbReference type="PROSITE" id="PS51186">
    <property type="entry name" value="GNAT"/>
    <property type="match status" value="1"/>
</dbReference>
<dbReference type="Gene3D" id="3.40.630.30">
    <property type="match status" value="1"/>
</dbReference>
<keyword evidence="2 4" id="KW-0012">Acyltransferase</keyword>
<organism evidence="4 5">
    <name type="scientific">Longimicrobium terrae</name>
    <dbReference type="NCBI Taxonomy" id="1639882"/>
    <lineage>
        <taxon>Bacteria</taxon>
        <taxon>Pseudomonadati</taxon>
        <taxon>Gemmatimonadota</taxon>
        <taxon>Longimicrobiia</taxon>
        <taxon>Longimicrobiales</taxon>
        <taxon>Longimicrobiaceae</taxon>
        <taxon>Longimicrobium</taxon>
    </lineage>
</organism>
<dbReference type="InterPro" id="IPR050832">
    <property type="entry name" value="Bact_Acetyltransf"/>
</dbReference>
<evidence type="ECO:0000256" key="2">
    <source>
        <dbReference type="ARBA" id="ARBA00023315"/>
    </source>
</evidence>
<sequence length="163" mass="17959">MSTPLAELPGAATAPYGIRPIREADLPRVLEIENQSFSTPWKESTFRGLIKRTDTDVLVAEDERGVLGYAAAWTVIDQAELGNVAVDPIARGTGVGGALVDAVVEHVRARGGREIFLEVRETNHSAQSIYRHRGFAVVGRRRSYYSLPKEDALVMRLQIQSFP</sequence>
<proteinExistence type="predicted"/>
<dbReference type="Pfam" id="PF00583">
    <property type="entry name" value="Acetyltransf_1"/>
    <property type="match status" value="1"/>
</dbReference>
<feature type="domain" description="N-acetyltransferase" evidence="3">
    <location>
        <begin position="16"/>
        <end position="160"/>
    </location>
</feature>
<accession>A0A841GV54</accession>
<dbReference type="InterPro" id="IPR000182">
    <property type="entry name" value="GNAT_dom"/>
</dbReference>
<dbReference type="EMBL" id="JACHIA010000001">
    <property type="protein sequence ID" value="MBB6068555.1"/>
    <property type="molecule type" value="Genomic_DNA"/>
</dbReference>
<dbReference type="GO" id="GO:0008999">
    <property type="term" value="F:protein-N-terminal-alanine acetyltransferase activity"/>
    <property type="evidence" value="ECO:0007669"/>
    <property type="project" value="UniProtKB-EC"/>
</dbReference>
<gene>
    <name evidence="4" type="ORF">HNQ61_000166</name>
</gene>
<dbReference type="NCBIfam" id="TIGR01575">
    <property type="entry name" value="rimI"/>
    <property type="match status" value="1"/>
</dbReference>
<name>A0A841GV54_9BACT</name>